<accession>A0ABT1WEC3</accession>
<organism evidence="2 3">
    <name type="scientific">Limnobacter humi</name>
    <dbReference type="NCBI Taxonomy" id="1778671"/>
    <lineage>
        <taxon>Bacteria</taxon>
        <taxon>Pseudomonadati</taxon>
        <taxon>Pseudomonadota</taxon>
        <taxon>Betaproteobacteria</taxon>
        <taxon>Burkholderiales</taxon>
        <taxon>Burkholderiaceae</taxon>
        <taxon>Limnobacter</taxon>
    </lineage>
</organism>
<evidence type="ECO:0000313" key="2">
    <source>
        <dbReference type="EMBL" id="MCQ8895739.1"/>
    </source>
</evidence>
<dbReference type="Pfam" id="PF07044">
    <property type="entry name" value="DUF1329"/>
    <property type="match status" value="1"/>
</dbReference>
<protein>
    <submittedName>
        <fullName evidence="2">DUF1329 domain-containing protein</fullName>
    </submittedName>
</protein>
<feature type="chain" id="PRO_5046191749" evidence="1">
    <location>
        <begin position="29"/>
        <end position="449"/>
    </location>
</feature>
<evidence type="ECO:0000256" key="1">
    <source>
        <dbReference type="SAM" id="SignalP"/>
    </source>
</evidence>
<comment type="caution">
    <text evidence="2">The sequence shown here is derived from an EMBL/GenBank/DDBJ whole genome shotgun (WGS) entry which is preliminary data.</text>
</comment>
<dbReference type="RefSeq" id="WP_256763446.1">
    <property type="nucleotide sequence ID" value="NZ_JANIGO010000001.1"/>
</dbReference>
<dbReference type="Gene3D" id="2.50.20.10">
    <property type="entry name" value="Lipoprotein localisation LolA/LolB/LppX"/>
    <property type="match status" value="1"/>
</dbReference>
<dbReference type="EMBL" id="JANIGO010000001">
    <property type="protein sequence ID" value="MCQ8895739.1"/>
    <property type="molecule type" value="Genomic_DNA"/>
</dbReference>
<reference evidence="2 3" key="1">
    <citation type="submission" date="2022-07" db="EMBL/GenBank/DDBJ databases">
        <authorList>
            <person name="Xamxidin M."/>
            <person name="Wu M."/>
        </authorList>
    </citation>
    <scope>NUCLEOTIDE SEQUENCE [LARGE SCALE GENOMIC DNA]</scope>
    <source>
        <strain evidence="2 3">NBRC 111650</strain>
    </source>
</reference>
<dbReference type="Proteomes" id="UP001204142">
    <property type="component" value="Unassembled WGS sequence"/>
</dbReference>
<sequence>MKLKTSARPWRQGMLAAALLLSLGAAQAQSLDELGKSLTPVGAERKGNAAGTIPEWTGGIAKAPAGFNIDKFSTYPFADDKPLYTITAANMEQYKANLTPGQMELMRRYPSYKLNVYTTRRTAAYRQSVYDNAKAEASSVKLVEGGNGVTGIKKSNIPFPIPKSGIEVIWNHIFRDLGGSVTRYSADFPVQSDGSFTAGKRIETISWASYMDNPEPNRILYFMNQITAPANSAGEVALVHEPINQVEEPRLAWQYNPGQRRVIRAPELAYDSPGIGADGLRTNDDLNGYNGAPDRYDWKLVGKKEMIVPYNNAKLADRSLKYTQIIGKTNINPDLLRYELHRVWVVEANLKPGKRHIYAKRVFYVDEDSWAVLHADQYDARGQLWRVREVFGTQIPYVPTFASSGEVLYDLQARRYLVNALTNEEKQPEFGKKYEVSDFSSAALRRMGR</sequence>
<name>A0ABT1WEC3_9BURK</name>
<evidence type="ECO:0000313" key="3">
    <source>
        <dbReference type="Proteomes" id="UP001204142"/>
    </source>
</evidence>
<keyword evidence="1" id="KW-0732">Signal</keyword>
<feature type="signal peptide" evidence="1">
    <location>
        <begin position="1"/>
        <end position="28"/>
    </location>
</feature>
<keyword evidence="3" id="KW-1185">Reference proteome</keyword>
<gene>
    <name evidence="2" type="ORF">NQT62_04690</name>
</gene>
<dbReference type="InterPro" id="IPR010752">
    <property type="entry name" value="DUF1329"/>
</dbReference>
<proteinExistence type="predicted"/>
<dbReference type="CDD" id="cd16329">
    <property type="entry name" value="LolA_like"/>
    <property type="match status" value="1"/>
</dbReference>